<dbReference type="InterPro" id="IPR002931">
    <property type="entry name" value="Transglutaminase-like"/>
</dbReference>
<comment type="caution">
    <text evidence="2">The sequence shown here is derived from an EMBL/GenBank/DDBJ whole genome shotgun (WGS) entry which is preliminary data.</text>
</comment>
<dbReference type="Gene3D" id="2.60.40.2250">
    <property type="match status" value="1"/>
</dbReference>
<dbReference type="Pfam" id="PF01841">
    <property type="entry name" value="Transglut_core"/>
    <property type="match status" value="1"/>
</dbReference>
<name>A0ABU2DNM3_9MICC</name>
<protein>
    <submittedName>
        <fullName evidence="2">Transglutaminase family protein</fullName>
    </submittedName>
</protein>
<evidence type="ECO:0000313" key="3">
    <source>
        <dbReference type="Proteomes" id="UP001251870"/>
    </source>
</evidence>
<accession>A0ABU2DNM3</accession>
<evidence type="ECO:0000259" key="1">
    <source>
        <dbReference type="SMART" id="SM00460"/>
    </source>
</evidence>
<proteinExistence type="predicted"/>
<dbReference type="InterPro" id="IPR038765">
    <property type="entry name" value="Papain-like_cys_pep_sf"/>
</dbReference>
<dbReference type="Gene3D" id="3.10.620.30">
    <property type="match status" value="1"/>
</dbReference>
<keyword evidence="3" id="KW-1185">Reference proteome</keyword>
<sequence>MQRTVTAHLDITVKAPAQLTFIVAAAKTAGLYLDEALTVRHDGAPVALREWDDAHGTRMHHLRTDAGHLTLDYTASATGDPVPEPVSPADLIRYMRPSRYCQSDELWPTAAAEFRGLAGRALTDAVTTWVRDRLSYVPGSSVPTDGATETMLARRGVCRDYAHLVIALLRARDVPARLAAVYAPGLSPMDFHAIAEAYVDGAWHALDATDLAPRQSMLRISTGRDAADTAFLSNAGGEVLLNRIAVTAVAEQLPSDQSEQLVRLP</sequence>
<gene>
    <name evidence="2" type="ORF">RIL96_00245</name>
</gene>
<reference evidence="2 3" key="1">
    <citation type="submission" date="2023-09" db="EMBL/GenBank/DDBJ databases">
        <title>Description of three actinobacteria isolated from air of manufacturing shop in a pharmaceutical factory.</title>
        <authorList>
            <person name="Zhang D.-F."/>
        </authorList>
    </citation>
    <scope>NUCLEOTIDE SEQUENCE [LARGE SCALE GENOMIC DNA]</scope>
    <source>
        <strain evidence="2 3">LY-0111</strain>
    </source>
</reference>
<dbReference type="EMBL" id="JAVKGR010000001">
    <property type="protein sequence ID" value="MDR8017996.1"/>
    <property type="molecule type" value="Genomic_DNA"/>
</dbReference>
<dbReference type="Proteomes" id="UP001251870">
    <property type="component" value="Unassembled WGS sequence"/>
</dbReference>
<organism evidence="2 3">
    <name type="scientific">Nesterenkonia aerolata</name>
    <dbReference type="NCBI Taxonomy" id="3074079"/>
    <lineage>
        <taxon>Bacteria</taxon>
        <taxon>Bacillati</taxon>
        <taxon>Actinomycetota</taxon>
        <taxon>Actinomycetes</taxon>
        <taxon>Micrococcales</taxon>
        <taxon>Micrococcaceae</taxon>
        <taxon>Nesterenkonia</taxon>
    </lineage>
</organism>
<dbReference type="SMART" id="SM00460">
    <property type="entry name" value="TGc"/>
    <property type="match status" value="1"/>
</dbReference>
<feature type="domain" description="Transglutaminase-like" evidence="1">
    <location>
        <begin position="150"/>
        <end position="210"/>
    </location>
</feature>
<evidence type="ECO:0000313" key="2">
    <source>
        <dbReference type="EMBL" id="MDR8017996.1"/>
    </source>
</evidence>
<dbReference type="RefSeq" id="WP_310546990.1">
    <property type="nucleotide sequence ID" value="NZ_JAVKGR010000001.1"/>
</dbReference>
<dbReference type="PANTHER" id="PTHR33490">
    <property type="entry name" value="BLR5614 PROTEIN-RELATED"/>
    <property type="match status" value="1"/>
</dbReference>
<dbReference type="PANTHER" id="PTHR33490:SF12">
    <property type="entry name" value="BLL5557 PROTEIN"/>
    <property type="match status" value="1"/>
</dbReference>
<dbReference type="SUPFAM" id="SSF54001">
    <property type="entry name" value="Cysteine proteinases"/>
    <property type="match status" value="1"/>
</dbReference>